<dbReference type="PANTHER" id="PTHR31579">
    <property type="entry name" value="OS03G0796600 PROTEIN"/>
    <property type="match status" value="1"/>
</dbReference>
<organism evidence="1 2">
    <name type="scientific">Taxus chinensis</name>
    <name type="common">Chinese yew</name>
    <name type="synonym">Taxus wallichiana var. chinensis</name>
    <dbReference type="NCBI Taxonomy" id="29808"/>
    <lineage>
        <taxon>Eukaryota</taxon>
        <taxon>Viridiplantae</taxon>
        <taxon>Streptophyta</taxon>
        <taxon>Embryophyta</taxon>
        <taxon>Tracheophyta</taxon>
        <taxon>Spermatophyta</taxon>
        <taxon>Pinopsida</taxon>
        <taxon>Pinidae</taxon>
        <taxon>Conifers II</taxon>
        <taxon>Cupressales</taxon>
        <taxon>Taxaceae</taxon>
        <taxon>Taxus</taxon>
    </lineage>
</organism>
<dbReference type="EMBL" id="JAHRHJ020003813">
    <property type="protein sequence ID" value="KAH9288777.1"/>
    <property type="molecule type" value="Genomic_DNA"/>
</dbReference>
<dbReference type="NCBIfam" id="TIGR01615">
    <property type="entry name" value="A_thal_3542"/>
    <property type="match status" value="1"/>
</dbReference>
<dbReference type="Proteomes" id="UP000824469">
    <property type="component" value="Unassembled WGS sequence"/>
</dbReference>
<dbReference type="OMA" id="DCGRARC"/>
<evidence type="ECO:0000313" key="2">
    <source>
        <dbReference type="Proteomes" id="UP000824469"/>
    </source>
</evidence>
<sequence length="479" mass="53310">MPSRRCINMLNNSTKVSGKMIVAGKPAVAKSNKLKRIFERQFPHILRTETLSSSKVVPSPRLLDESESSRLQDENKKGTLIMVRTANDNFDSGGRDHELSSVCLTEMVHDFMENGEKHPDCGRARCNCLQGHYNVDGNADSEDDHKSAIGSGEVSEILKSLVVCASVWERNILADTSKFVEAANHEANTICKDKDECTNGCLRRAIMNRLRSLGYDAAVCNSTWDHACGYPTGEYEYIDVILEGAGLMGKSERLIVDIDFRSQFEIARSTAHYDAVLQMLPVIFVGKADRLQQIICIVCDAAKQSLRKKGLHIPPWRKSEYMRAKWLSPYKRTTNEVAHDSVSDVNREITSIAVKGSGWGSRFTSEFELKFRSSNGVLRCPMKEVNGRGGDSDVVKEKRDADDQISVVVTEWQPPAVKPKTGQKGGKKIAAGLASMLREAGLGSKSYFCFLTVAGQASSRRKQLIFRLIFISRLNDTSW</sequence>
<evidence type="ECO:0000313" key="1">
    <source>
        <dbReference type="EMBL" id="KAH9288777.1"/>
    </source>
</evidence>
<comment type="caution">
    <text evidence="1">The sequence shown here is derived from an EMBL/GenBank/DDBJ whole genome shotgun (WGS) entry which is preliminary data.</text>
</comment>
<reference evidence="1 2" key="1">
    <citation type="journal article" date="2021" name="Nat. Plants">
        <title>The Taxus genome provides insights into paclitaxel biosynthesis.</title>
        <authorList>
            <person name="Xiong X."/>
            <person name="Gou J."/>
            <person name="Liao Q."/>
            <person name="Li Y."/>
            <person name="Zhou Q."/>
            <person name="Bi G."/>
            <person name="Li C."/>
            <person name="Du R."/>
            <person name="Wang X."/>
            <person name="Sun T."/>
            <person name="Guo L."/>
            <person name="Liang H."/>
            <person name="Lu P."/>
            <person name="Wu Y."/>
            <person name="Zhang Z."/>
            <person name="Ro D.K."/>
            <person name="Shang Y."/>
            <person name="Huang S."/>
            <person name="Yan J."/>
        </authorList>
    </citation>
    <scope>NUCLEOTIDE SEQUENCE [LARGE SCALE GENOMIC DNA]</scope>
    <source>
        <strain evidence="1">Ta-2019</strain>
    </source>
</reference>
<protein>
    <submittedName>
        <fullName evidence="1">Uncharacterized protein</fullName>
    </submittedName>
</protein>
<feature type="non-terminal residue" evidence="1">
    <location>
        <position position="1"/>
    </location>
</feature>
<accession>A0AA38F5D7</accession>
<dbReference type="AlphaFoldDB" id="A0AA38F5D7"/>
<name>A0AA38F5D7_TAXCH</name>
<keyword evidence="2" id="KW-1185">Reference proteome</keyword>
<proteinExistence type="predicted"/>
<dbReference type="PANTHER" id="PTHR31579:SF1">
    <property type="entry name" value="OS03G0796600 PROTEIN"/>
    <property type="match status" value="1"/>
</dbReference>
<dbReference type="Pfam" id="PF04720">
    <property type="entry name" value="PDDEXK_6"/>
    <property type="match status" value="1"/>
</dbReference>
<gene>
    <name evidence="1" type="ORF">KI387_032894</name>
</gene>
<dbReference type="InterPro" id="IPR006502">
    <property type="entry name" value="PDDEXK-like"/>
</dbReference>